<dbReference type="EMBL" id="JAUKUD010000006">
    <property type="protein sequence ID" value="KAK0741098.1"/>
    <property type="molecule type" value="Genomic_DNA"/>
</dbReference>
<dbReference type="InterPro" id="IPR019819">
    <property type="entry name" value="Carboxylesterase_B_CS"/>
</dbReference>
<reference evidence="5" key="1">
    <citation type="submission" date="2023-06" db="EMBL/GenBank/DDBJ databases">
        <title>Genome-scale phylogeny and comparative genomics of the fungal order Sordariales.</title>
        <authorList>
            <consortium name="Lawrence Berkeley National Laboratory"/>
            <person name="Hensen N."/>
            <person name="Bonometti L."/>
            <person name="Westerberg I."/>
            <person name="Brannstrom I.O."/>
            <person name="Guillou S."/>
            <person name="Cros-Aarteil S."/>
            <person name="Calhoun S."/>
            <person name="Haridas S."/>
            <person name="Kuo A."/>
            <person name="Mondo S."/>
            <person name="Pangilinan J."/>
            <person name="Riley R."/>
            <person name="LaButti K."/>
            <person name="Andreopoulos B."/>
            <person name="Lipzen A."/>
            <person name="Chen C."/>
            <person name="Yanf M."/>
            <person name="Daum C."/>
            <person name="Ng V."/>
            <person name="Clum A."/>
            <person name="Steindorff A."/>
            <person name="Ohm R."/>
            <person name="Martin F."/>
            <person name="Silar P."/>
            <person name="Natvig D."/>
            <person name="Lalanne C."/>
            <person name="Gautier V."/>
            <person name="Ament-velasquez S.L."/>
            <person name="Kruys A."/>
            <person name="Hutchinson M.I."/>
            <person name="Powell A.J."/>
            <person name="Barry K."/>
            <person name="Miller A.N."/>
            <person name="Grigoriev I.V."/>
            <person name="Debuchy R."/>
            <person name="Gladieux P."/>
            <person name="Thoren M.H."/>
            <person name="Johannesson H."/>
        </authorList>
    </citation>
    <scope>NUCLEOTIDE SEQUENCE</scope>
    <source>
        <strain evidence="5">SMH3187-1</strain>
    </source>
</reference>
<dbReference type="GO" id="GO:0016787">
    <property type="term" value="F:hydrolase activity"/>
    <property type="evidence" value="ECO:0007669"/>
    <property type="project" value="UniProtKB-KW"/>
</dbReference>
<dbReference type="PROSITE" id="PS00122">
    <property type="entry name" value="CARBOXYLESTERASE_B_1"/>
    <property type="match status" value="1"/>
</dbReference>
<comment type="caution">
    <text evidence="5">The sequence shown here is derived from an EMBL/GenBank/DDBJ whole genome shotgun (WGS) entry which is preliminary data.</text>
</comment>
<sequence length="684" mass="73290">MAAKDGKLALASLAAGIPSPKSLKTDVTILISNDLQGANSPFATSGVIFLNPRPYSDALTACQALGEQVWSPGLNTSSIKPNLDFLRFQGRISATSRLWIASNGNETWALDASGSISAADSASQLPVLCTQTAPFSRKGVQDTSEKWRVEVEANNQTLTGYRDRLSFRFFGIRYAPPPKRFTYPTLFRGSGESVSAVDVGPQCAQGSSGSGSEDCLFLNIWTPHLPSPGAQTDKKNLKPVGFWIHGGAFTGGTANDATFDGANIVSRGDMVLVAINYRLLALGFLALQDGITNGNFGLADQITALDWVRANIQAFGGDPDRITLFGQSAGAASVRAIMASPKAVGKFSGAIPLSNLGGINYGTTYSQYYTIDEQLSVVGNAILNATNCALAPSQVDCLRAVPLTTLLAAGTARYLVVDGTYLTTPSLPLTGPPLPISLMMGITRDDGAAFIRFPSPNTTNTTTYLASQGFSPLSPTLFPLPPLSNQTLAIYNTSSRLATDGIFRCIDQATAFTLTSSPNPRIPTGVYYYEFDRTYQTTGWPQTDVCEAPRTASHPNGDPSLPYFRCHSGELYYVFGNLARQGLPWRDEGDLPFSQLVLDLFSSFIRTGNPNPEGGYLATRGYEGTRRRLEEVDGGWTAARGGDVRLRVLDWKEGGKMEGFREVEQCRGLGLGVEEYYSGDGGDA</sequence>
<organism evidence="5 6">
    <name type="scientific">Schizothecium vesticola</name>
    <dbReference type="NCBI Taxonomy" id="314040"/>
    <lineage>
        <taxon>Eukaryota</taxon>
        <taxon>Fungi</taxon>
        <taxon>Dikarya</taxon>
        <taxon>Ascomycota</taxon>
        <taxon>Pezizomycotina</taxon>
        <taxon>Sordariomycetes</taxon>
        <taxon>Sordariomycetidae</taxon>
        <taxon>Sordariales</taxon>
        <taxon>Schizotheciaceae</taxon>
        <taxon>Schizothecium</taxon>
    </lineage>
</organism>
<gene>
    <name evidence="5" type="ORF">B0T18DRAFT_482717</name>
</gene>
<dbReference type="PANTHER" id="PTHR43142:SF3">
    <property type="entry name" value="PUTATIVE (AFU_ORTHOLOGUE AFUA_3G09070)-RELATED"/>
    <property type="match status" value="1"/>
</dbReference>
<keyword evidence="6" id="KW-1185">Reference proteome</keyword>
<name>A0AA40EKP0_9PEZI</name>
<dbReference type="InterPro" id="IPR029058">
    <property type="entry name" value="AB_hydrolase_fold"/>
</dbReference>
<evidence type="ECO:0000313" key="6">
    <source>
        <dbReference type="Proteomes" id="UP001172155"/>
    </source>
</evidence>
<dbReference type="Pfam" id="PF00135">
    <property type="entry name" value="COesterase"/>
    <property type="match status" value="1"/>
</dbReference>
<dbReference type="AlphaFoldDB" id="A0AA40EKP0"/>
<keyword evidence="2 3" id="KW-0378">Hydrolase</keyword>
<dbReference type="InterPro" id="IPR002018">
    <property type="entry name" value="CarbesteraseB"/>
</dbReference>
<evidence type="ECO:0000256" key="2">
    <source>
        <dbReference type="ARBA" id="ARBA00022801"/>
    </source>
</evidence>
<dbReference type="Gene3D" id="3.40.50.1820">
    <property type="entry name" value="alpha/beta hydrolase"/>
    <property type="match status" value="1"/>
</dbReference>
<evidence type="ECO:0000259" key="4">
    <source>
        <dbReference type="Pfam" id="PF00135"/>
    </source>
</evidence>
<dbReference type="Proteomes" id="UP001172155">
    <property type="component" value="Unassembled WGS sequence"/>
</dbReference>
<accession>A0AA40EKP0</accession>
<dbReference type="InterPro" id="IPR019826">
    <property type="entry name" value="Carboxylesterase_B_AS"/>
</dbReference>
<dbReference type="PANTHER" id="PTHR43142">
    <property type="entry name" value="CARBOXYLIC ESTER HYDROLASE"/>
    <property type="match status" value="1"/>
</dbReference>
<comment type="similarity">
    <text evidence="1 3">Belongs to the type-B carboxylesterase/lipase family.</text>
</comment>
<evidence type="ECO:0000313" key="5">
    <source>
        <dbReference type="EMBL" id="KAK0741098.1"/>
    </source>
</evidence>
<evidence type="ECO:0000256" key="1">
    <source>
        <dbReference type="ARBA" id="ARBA00005964"/>
    </source>
</evidence>
<feature type="domain" description="Carboxylesterase type B" evidence="4">
    <location>
        <begin position="168"/>
        <end position="613"/>
    </location>
</feature>
<proteinExistence type="inferred from homology"/>
<evidence type="ECO:0000256" key="3">
    <source>
        <dbReference type="RuleBase" id="RU361235"/>
    </source>
</evidence>
<protein>
    <recommendedName>
        <fullName evidence="3">Carboxylic ester hydrolase</fullName>
        <ecNumber evidence="3">3.1.1.-</ecNumber>
    </recommendedName>
</protein>
<dbReference type="EC" id="3.1.1.-" evidence="3"/>
<dbReference type="SUPFAM" id="SSF53474">
    <property type="entry name" value="alpha/beta-Hydrolases"/>
    <property type="match status" value="1"/>
</dbReference>
<dbReference type="PROSITE" id="PS00941">
    <property type="entry name" value="CARBOXYLESTERASE_B_2"/>
    <property type="match status" value="1"/>
</dbReference>